<proteinExistence type="predicted"/>
<dbReference type="Proteomes" id="UP000229740">
    <property type="component" value="Unassembled WGS sequence"/>
</dbReference>
<feature type="transmembrane region" description="Helical" evidence="1">
    <location>
        <begin position="444"/>
        <end position="465"/>
    </location>
</feature>
<organism evidence="2 3">
    <name type="scientific">candidate division KSB3 bacterium</name>
    <dbReference type="NCBI Taxonomy" id="2044937"/>
    <lineage>
        <taxon>Bacteria</taxon>
        <taxon>candidate division KSB3</taxon>
    </lineage>
</organism>
<keyword evidence="1" id="KW-0812">Transmembrane</keyword>
<feature type="transmembrane region" description="Helical" evidence="1">
    <location>
        <begin position="370"/>
        <end position="390"/>
    </location>
</feature>
<feature type="transmembrane region" description="Helical" evidence="1">
    <location>
        <begin position="168"/>
        <end position="194"/>
    </location>
</feature>
<keyword evidence="1" id="KW-0472">Membrane</keyword>
<reference evidence="2 3" key="1">
    <citation type="submission" date="2017-10" db="EMBL/GenBank/DDBJ databases">
        <title>Novel microbial diversity and functional potential in the marine mammal oral microbiome.</title>
        <authorList>
            <person name="Dudek N.K."/>
            <person name="Sun C.L."/>
            <person name="Burstein D."/>
            <person name="Kantor R.S."/>
            <person name="Aliaga Goltsman D.S."/>
            <person name="Bik E.M."/>
            <person name="Thomas B.C."/>
            <person name="Banfield J.F."/>
            <person name="Relman D.A."/>
        </authorList>
    </citation>
    <scope>NUCLEOTIDE SEQUENCE [LARGE SCALE GENOMIC DNA]</scope>
    <source>
        <strain evidence="2">DOLZORAL124_49_17</strain>
    </source>
</reference>
<feature type="transmembrane region" description="Helical" evidence="1">
    <location>
        <begin position="410"/>
        <end position="432"/>
    </location>
</feature>
<accession>A0A2G6EAQ6</accession>
<dbReference type="AlphaFoldDB" id="A0A2G6EAQ6"/>
<evidence type="ECO:0000313" key="3">
    <source>
        <dbReference type="Proteomes" id="UP000229740"/>
    </source>
</evidence>
<feature type="transmembrane region" description="Helical" evidence="1">
    <location>
        <begin position="339"/>
        <end position="358"/>
    </location>
</feature>
<dbReference type="InterPro" id="IPR018580">
    <property type="entry name" value="Uncharacterised_YfhO"/>
</dbReference>
<dbReference type="PANTHER" id="PTHR38454:SF1">
    <property type="entry name" value="INTEGRAL MEMBRANE PROTEIN"/>
    <property type="match status" value="1"/>
</dbReference>
<evidence type="ECO:0000256" key="1">
    <source>
        <dbReference type="SAM" id="Phobius"/>
    </source>
</evidence>
<sequence>MSLVPAFLQQYYKKSQITHSRILGVVTHKAADNSPGGKSMQHFTLHKVVRETELWVLLVVGLLYFWRPLLLGETLFFRDLTYDFIPQKQFFAETVRQGELPLWDIYRHGGQPYFGDPNNSAFHPSNLLYLILPFFTAFNLTLISHALLSLAGTYLFCRALHFSRLGSFVAAVSFGFSGYSLALINLFGRFLAMAYLPWLFLFWQLALHERQRRWYVLCTFSGVLQVLCGAPEVNVISMLLLAGWALCFQRPSTRALVLWTLLNVFILGISAIQVLPALEMLRNSSRGKGMDYQEFSSSSLHPKRLAELVLPNFSGTVKQLPYRQYYWGVALSDGDDYPYIINIYVGVLSLFLALRGALQTRKTGPLSRKTRLFLLAVFMAGLSLSTGRFLPGFRLLYEHVPLIHLFRYPIKFLIAGLFPLALLTGCGFDRFFSQSSPQIVRITLWLSTMFSGTAALLFLVSDSFAQDLMQTFFQEAHNERMRSNLNTSLWWLCALFLMLSLITHYHKQSSTTRPALICAALLCCDLLVAGSAVNVYAARDVFRRPPPVAQRLRQEFSSGRLFRDENPSDIQLYAPSNDVVWGYRWSLDTLAGYLGAFWKIPVIFHDDYVGLGNRHVIVLKSAVRSLPWPQKLSVLSAAGVTNILSADPGLGALPGLQKISEIPNKSNHLLYLYRNSHAVDFVKFIDKRRFAESDEQAIILMLQPSYDPQQEVILHEIERAESTPPAGDESCTTAHIETLHASPQRQAYAVRTTCDGFLLFSSPYYPGWNVSIDDKAVPQLRANLAFSAIQLPAGKHLVTREYRPRSLIAGLVCSLFFTMLAVLGALFCLPVEKSLNRRRETG</sequence>
<dbReference type="Pfam" id="PF09586">
    <property type="entry name" value="YfhO"/>
    <property type="match status" value="1"/>
</dbReference>
<protein>
    <recommendedName>
        <fullName evidence="4">Membrane protein 6-pyruvoyl-tetrahydropterin synthase-related domain-containing protein</fullName>
    </recommendedName>
</protein>
<gene>
    <name evidence="2" type="ORF">CSB45_01710</name>
</gene>
<evidence type="ECO:0000313" key="2">
    <source>
        <dbReference type="EMBL" id="PID59144.1"/>
    </source>
</evidence>
<feature type="transmembrane region" description="Helical" evidence="1">
    <location>
        <begin position="807"/>
        <end position="829"/>
    </location>
</feature>
<feature type="transmembrane region" description="Helical" evidence="1">
    <location>
        <begin position="515"/>
        <end position="537"/>
    </location>
</feature>
<dbReference type="PANTHER" id="PTHR38454">
    <property type="entry name" value="INTEGRAL MEMBRANE PROTEIN-RELATED"/>
    <property type="match status" value="1"/>
</dbReference>
<feature type="transmembrane region" description="Helical" evidence="1">
    <location>
        <begin position="256"/>
        <end position="278"/>
    </location>
</feature>
<feature type="transmembrane region" description="Helical" evidence="1">
    <location>
        <begin position="214"/>
        <end position="244"/>
    </location>
</feature>
<dbReference type="EMBL" id="PDPS01000020">
    <property type="protein sequence ID" value="PID59144.1"/>
    <property type="molecule type" value="Genomic_DNA"/>
</dbReference>
<feature type="transmembrane region" description="Helical" evidence="1">
    <location>
        <begin position="127"/>
        <end position="156"/>
    </location>
</feature>
<comment type="caution">
    <text evidence="2">The sequence shown here is derived from an EMBL/GenBank/DDBJ whole genome shotgun (WGS) entry which is preliminary data.</text>
</comment>
<feature type="transmembrane region" description="Helical" evidence="1">
    <location>
        <begin position="485"/>
        <end position="503"/>
    </location>
</feature>
<feature type="transmembrane region" description="Helical" evidence="1">
    <location>
        <begin position="48"/>
        <end position="66"/>
    </location>
</feature>
<name>A0A2G6EAQ6_9BACT</name>
<keyword evidence="1" id="KW-1133">Transmembrane helix</keyword>
<evidence type="ECO:0008006" key="4">
    <source>
        <dbReference type="Google" id="ProtNLM"/>
    </source>
</evidence>